<dbReference type="GO" id="GO:0016787">
    <property type="term" value="F:hydrolase activity"/>
    <property type="evidence" value="ECO:0007669"/>
    <property type="project" value="UniProtKB-KW"/>
</dbReference>
<feature type="transmembrane region" description="Helical" evidence="1">
    <location>
        <begin position="56"/>
        <end position="77"/>
    </location>
</feature>
<comment type="caution">
    <text evidence="2">The sequence shown here is derived from an EMBL/GenBank/DDBJ whole genome shotgun (WGS) entry which is preliminary data.</text>
</comment>
<accession>A0A9X2HHV4</accession>
<feature type="transmembrane region" description="Helical" evidence="1">
    <location>
        <begin position="169"/>
        <end position="190"/>
    </location>
</feature>
<feature type="transmembrane region" description="Helical" evidence="1">
    <location>
        <begin position="136"/>
        <end position="157"/>
    </location>
</feature>
<dbReference type="InterPro" id="IPR007404">
    <property type="entry name" value="YdjM-like"/>
</dbReference>
<dbReference type="InterPro" id="IPR053170">
    <property type="entry name" value="Transcription_regulator"/>
</dbReference>
<dbReference type="AlphaFoldDB" id="A0A9X2HHV4"/>
<evidence type="ECO:0000256" key="1">
    <source>
        <dbReference type="SAM" id="Phobius"/>
    </source>
</evidence>
<keyword evidence="3" id="KW-1185">Reference proteome</keyword>
<keyword evidence="2" id="KW-0378">Hydrolase</keyword>
<organism evidence="2 3">
    <name type="scientific">Sphingomonas tagetis</name>
    <dbReference type="NCBI Taxonomy" id="2949092"/>
    <lineage>
        <taxon>Bacteria</taxon>
        <taxon>Pseudomonadati</taxon>
        <taxon>Pseudomonadota</taxon>
        <taxon>Alphaproteobacteria</taxon>
        <taxon>Sphingomonadales</taxon>
        <taxon>Sphingomonadaceae</taxon>
        <taxon>Sphingomonas</taxon>
    </lineage>
</organism>
<proteinExistence type="predicted"/>
<evidence type="ECO:0000313" key="3">
    <source>
        <dbReference type="Proteomes" id="UP001139451"/>
    </source>
</evidence>
<dbReference type="Pfam" id="PF04307">
    <property type="entry name" value="YdjM"/>
    <property type="match status" value="1"/>
</dbReference>
<evidence type="ECO:0000313" key="2">
    <source>
        <dbReference type="EMBL" id="MCP3730202.1"/>
    </source>
</evidence>
<dbReference type="PANTHER" id="PTHR40031">
    <property type="entry name" value="HYPOTHETICAL MEMBRANE SPANNING PROTEIN"/>
    <property type="match status" value="1"/>
</dbReference>
<dbReference type="Proteomes" id="UP001139451">
    <property type="component" value="Unassembled WGS sequence"/>
</dbReference>
<keyword evidence="1" id="KW-0472">Membrane</keyword>
<reference evidence="2" key="1">
    <citation type="submission" date="2022-05" db="EMBL/GenBank/DDBJ databases">
        <title>Sphingomonas sp. strain MG17 Genome sequencing and assembly.</title>
        <authorList>
            <person name="Kim I."/>
        </authorList>
    </citation>
    <scope>NUCLEOTIDE SEQUENCE</scope>
    <source>
        <strain evidence="2">MG17</strain>
    </source>
</reference>
<dbReference type="EMBL" id="JAMLDX010000004">
    <property type="protein sequence ID" value="MCP3730202.1"/>
    <property type="molecule type" value="Genomic_DNA"/>
</dbReference>
<dbReference type="PANTHER" id="PTHR40031:SF1">
    <property type="entry name" value="MEMBRANE-BOUND METAL-DEPENDENT HYDROLASE"/>
    <property type="match status" value="1"/>
</dbReference>
<dbReference type="RefSeq" id="WP_254292314.1">
    <property type="nucleotide sequence ID" value="NZ_JAMLDX010000004.1"/>
</dbReference>
<protein>
    <submittedName>
        <fullName evidence="2">Metal-dependent hydrolase</fullName>
    </submittedName>
</protein>
<keyword evidence="1" id="KW-0812">Transmembrane</keyword>
<name>A0A9X2HHV4_9SPHN</name>
<feature type="transmembrane region" description="Helical" evidence="1">
    <location>
        <begin position="97"/>
        <end position="116"/>
    </location>
</feature>
<sequence length="325" mass="35741">MDNLTHSLIGALIGQTGLKKLSGLAMPTLIVAANIPDLDAACSVYGTQSLAMRRGLTHGPVAMAVLPLLLTAIMVGFDRWQTRRGKRPAARPPVRPLHLLLLAYVGTLSHPAFDWLNNYGIRLLEPFSSRWFYGDSIFIIDLWIWAMLIGGLIWSWRAERQGGDWARRGSIVAVVLSAYIFGNGVTTGVAEARTAQWVRTTYGIEPELVVASPVPIAFWQREMLWRGGGQHGRRDLNLAGGWLPTLVGQATAGPVPIGMDDPRIVMAVRTDPDARAFLFWSRMPFAQPQPDGSIVLRDQRFGNPLVGDRFSVRIAPGLRSADRGE</sequence>
<keyword evidence="1" id="KW-1133">Transmembrane helix</keyword>
<gene>
    <name evidence="2" type="ORF">M9978_07140</name>
</gene>